<feature type="region of interest" description="Disordered" evidence="1">
    <location>
        <begin position="64"/>
        <end position="88"/>
    </location>
</feature>
<dbReference type="EMBL" id="KN837818">
    <property type="protein sequence ID" value="KIJ23069.1"/>
    <property type="molecule type" value="Genomic_DNA"/>
</dbReference>
<keyword evidence="3" id="KW-1185">Reference proteome</keyword>
<organism evidence="2 3">
    <name type="scientific">Sphaerobolus stellatus (strain SS14)</name>
    <dbReference type="NCBI Taxonomy" id="990650"/>
    <lineage>
        <taxon>Eukaryota</taxon>
        <taxon>Fungi</taxon>
        <taxon>Dikarya</taxon>
        <taxon>Basidiomycota</taxon>
        <taxon>Agaricomycotina</taxon>
        <taxon>Agaricomycetes</taxon>
        <taxon>Phallomycetidae</taxon>
        <taxon>Geastrales</taxon>
        <taxon>Sphaerobolaceae</taxon>
        <taxon>Sphaerobolus</taxon>
    </lineage>
</organism>
<dbReference type="AlphaFoldDB" id="A0A0C9TMK0"/>
<evidence type="ECO:0000313" key="3">
    <source>
        <dbReference type="Proteomes" id="UP000054279"/>
    </source>
</evidence>
<dbReference type="HOGENOM" id="CLU_2470532_0_0_1"/>
<proteinExistence type="predicted"/>
<reference evidence="2 3" key="1">
    <citation type="submission" date="2014-06" db="EMBL/GenBank/DDBJ databases">
        <title>Evolutionary Origins and Diversification of the Mycorrhizal Mutualists.</title>
        <authorList>
            <consortium name="DOE Joint Genome Institute"/>
            <consortium name="Mycorrhizal Genomics Consortium"/>
            <person name="Kohler A."/>
            <person name="Kuo A."/>
            <person name="Nagy L.G."/>
            <person name="Floudas D."/>
            <person name="Copeland A."/>
            <person name="Barry K.W."/>
            <person name="Cichocki N."/>
            <person name="Veneault-Fourrey C."/>
            <person name="LaButti K."/>
            <person name="Lindquist E.A."/>
            <person name="Lipzen A."/>
            <person name="Lundell T."/>
            <person name="Morin E."/>
            <person name="Murat C."/>
            <person name="Riley R."/>
            <person name="Ohm R."/>
            <person name="Sun H."/>
            <person name="Tunlid A."/>
            <person name="Henrissat B."/>
            <person name="Grigoriev I.V."/>
            <person name="Hibbett D.S."/>
            <person name="Martin F."/>
        </authorList>
    </citation>
    <scope>NUCLEOTIDE SEQUENCE [LARGE SCALE GENOMIC DNA]</scope>
    <source>
        <strain evidence="2 3">SS14</strain>
    </source>
</reference>
<evidence type="ECO:0000256" key="1">
    <source>
        <dbReference type="SAM" id="MobiDB-lite"/>
    </source>
</evidence>
<accession>A0A0C9TMK0</accession>
<gene>
    <name evidence="2" type="ORF">M422DRAFT_39829</name>
</gene>
<evidence type="ECO:0000313" key="2">
    <source>
        <dbReference type="EMBL" id="KIJ23069.1"/>
    </source>
</evidence>
<feature type="non-terminal residue" evidence="2">
    <location>
        <position position="88"/>
    </location>
</feature>
<sequence>IFTRDRPVTFNICSSRTGACGSNAGNFGVVRDSDLNGGDLFRHFTVISSEDIMYIINARLETMRSKRRMDSEESKPARTRRDAVHLEL</sequence>
<dbReference type="Proteomes" id="UP000054279">
    <property type="component" value="Unassembled WGS sequence"/>
</dbReference>
<protein>
    <submittedName>
        <fullName evidence="2">Uncharacterized protein</fullName>
    </submittedName>
</protein>
<name>A0A0C9TMK0_SPHS4</name>